<keyword evidence="3" id="KW-1185">Reference proteome</keyword>
<feature type="transmembrane region" description="Helical" evidence="1">
    <location>
        <begin position="57"/>
        <end position="74"/>
    </location>
</feature>
<dbReference type="Proteomes" id="UP000676649">
    <property type="component" value="Chromosome"/>
</dbReference>
<sequence length="196" mass="22251">MSDDKPLIDDKSFTVKVPNRAVELLKEFKTEEIIFFMIILLSVIGVGITDYAPMESWAYWMFMVTALAASAVVIEKTLLHRKDVSFTKLWVTQLLHWGATLIVIILSFAFVKTGRMTYEGSGLVILLILSLSTFLDGFHVGWRFYLAGIFLAITSILAAFVEEYMWILLVIAIASIVFSTYLEKYLTAKENEIQES</sequence>
<feature type="transmembrane region" description="Helical" evidence="1">
    <location>
        <begin position="166"/>
        <end position="182"/>
    </location>
</feature>
<proteinExistence type="predicted"/>
<feature type="transmembrane region" description="Helical" evidence="1">
    <location>
        <begin position="33"/>
        <end position="51"/>
    </location>
</feature>
<gene>
    <name evidence="2" type="ORF">KEF85_10290</name>
</gene>
<dbReference type="KEGG" id="mpad:KEF85_10290"/>
<dbReference type="EMBL" id="CP073754">
    <property type="protein sequence ID" value="QWF69762.1"/>
    <property type="molecule type" value="Genomic_DNA"/>
</dbReference>
<name>A0A975ML22_9GAMM</name>
<feature type="transmembrane region" description="Helical" evidence="1">
    <location>
        <begin position="142"/>
        <end position="160"/>
    </location>
</feature>
<reference evidence="2" key="1">
    <citation type="submission" date="2021-04" db="EMBL/GenBank/DDBJ databases">
        <title>Draft genome sequence data of methanotrophic Methylovulum sp. strain S1L and Methylomonas sp. strain S2AM isolated from boreal lake water columns.</title>
        <authorList>
            <person name="Rissanen A.J."/>
            <person name="Mangayil R."/>
            <person name="Svenning M.M."/>
            <person name="Khanongnuch R."/>
        </authorList>
    </citation>
    <scope>NUCLEOTIDE SEQUENCE</scope>
    <source>
        <strain evidence="2">S2AM</strain>
    </source>
</reference>
<keyword evidence="1" id="KW-1133">Transmembrane helix</keyword>
<feature type="transmembrane region" description="Helical" evidence="1">
    <location>
        <begin position="94"/>
        <end position="111"/>
    </location>
</feature>
<keyword evidence="1" id="KW-0472">Membrane</keyword>
<accession>A0A975ML22</accession>
<evidence type="ECO:0000313" key="3">
    <source>
        <dbReference type="Proteomes" id="UP000676649"/>
    </source>
</evidence>
<protein>
    <submittedName>
        <fullName evidence="2">Uncharacterized protein</fullName>
    </submittedName>
</protein>
<dbReference type="RefSeq" id="WP_215580189.1">
    <property type="nucleotide sequence ID" value="NZ_CP073754.1"/>
</dbReference>
<dbReference type="AlphaFoldDB" id="A0A975ML22"/>
<evidence type="ECO:0000313" key="2">
    <source>
        <dbReference type="EMBL" id="QWF69762.1"/>
    </source>
</evidence>
<feature type="transmembrane region" description="Helical" evidence="1">
    <location>
        <begin position="117"/>
        <end position="135"/>
    </location>
</feature>
<keyword evidence="1" id="KW-0812">Transmembrane</keyword>
<organism evidence="2 3">
    <name type="scientific">Methylomonas paludis</name>
    <dbReference type="NCBI Taxonomy" id="1173101"/>
    <lineage>
        <taxon>Bacteria</taxon>
        <taxon>Pseudomonadati</taxon>
        <taxon>Pseudomonadota</taxon>
        <taxon>Gammaproteobacteria</taxon>
        <taxon>Methylococcales</taxon>
        <taxon>Methylococcaceae</taxon>
        <taxon>Methylomonas</taxon>
    </lineage>
</organism>
<evidence type="ECO:0000256" key="1">
    <source>
        <dbReference type="SAM" id="Phobius"/>
    </source>
</evidence>